<organism evidence="1 2">
    <name type="scientific">Gymnopus androsaceus JB14</name>
    <dbReference type="NCBI Taxonomy" id="1447944"/>
    <lineage>
        <taxon>Eukaryota</taxon>
        <taxon>Fungi</taxon>
        <taxon>Dikarya</taxon>
        <taxon>Basidiomycota</taxon>
        <taxon>Agaricomycotina</taxon>
        <taxon>Agaricomycetes</taxon>
        <taxon>Agaricomycetidae</taxon>
        <taxon>Agaricales</taxon>
        <taxon>Marasmiineae</taxon>
        <taxon>Omphalotaceae</taxon>
        <taxon>Gymnopus</taxon>
    </lineage>
</organism>
<keyword evidence="2" id="KW-1185">Reference proteome</keyword>
<evidence type="ECO:0000313" key="1">
    <source>
        <dbReference type="EMBL" id="KAE9401165.1"/>
    </source>
</evidence>
<gene>
    <name evidence="1" type="ORF">BT96DRAFT_938146</name>
</gene>
<name>A0A6A4HX58_9AGAR</name>
<dbReference type="EMBL" id="ML769449">
    <property type="protein sequence ID" value="KAE9401165.1"/>
    <property type="molecule type" value="Genomic_DNA"/>
</dbReference>
<dbReference type="Proteomes" id="UP000799118">
    <property type="component" value="Unassembled WGS sequence"/>
</dbReference>
<accession>A0A6A4HX58</accession>
<evidence type="ECO:0000313" key="2">
    <source>
        <dbReference type="Proteomes" id="UP000799118"/>
    </source>
</evidence>
<protein>
    <submittedName>
        <fullName evidence="1">Uncharacterized protein</fullName>
    </submittedName>
</protein>
<dbReference type="AlphaFoldDB" id="A0A6A4HX58"/>
<proteinExistence type="predicted"/>
<reference evidence="1" key="1">
    <citation type="journal article" date="2019" name="Environ. Microbiol.">
        <title>Fungal ecological strategies reflected in gene transcription - a case study of two litter decomposers.</title>
        <authorList>
            <person name="Barbi F."/>
            <person name="Kohler A."/>
            <person name="Barry K."/>
            <person name="Baskaran P."/>
            <person name="Daum C."/>
            <person name="Fauchery L."/>
            <person name="Ihrmark K."/>
            <person name="Kuo A."/>
            <person name="LaButti K."/>
            <person name="Lipzen A."/>
            <person name="Morin E."/>
            <person name="Grigoriev I.V."/>
            <person name="Henrissat B."/>
            <person name="Lindahl B."/>
            <person name="Martin F."/>
        </authorList>
    </citation>
    <scope>NUCLEOTIDE SEQUENCE</scope>
    <source>
        <strain evidence="1">JB14</strain>
    </source>
</reference>
<sequence length="217" mass="24125">MDVQERIRSEGSSVKWQHQVELGNITQSQGFNGIWSRSSGKSITSSNNAKYDSNHQLKRVDNGSGGMLVIGCPFLVLTAQLANNYHTPASSPIPGPSKPEPEPLQLQLRISSPPTLPTLRNEVVPLSPESRFPILCTNESKLSLLEPALTYLPIAESSRRFGVSTLLETGKRRQEPTGDLVYLPKRQAFEILNSFGKAYETAQDFPYIVIAYFYMKI</sequence>